<evidence type="ECO:0000256" key="7">
    <source>
        <dbReference type="SAM" id="Phobius"/>
    </source>
</evidence>
<feature type="transmembrane region" description="Helical" evidence="7">
    <location>
        <begin position="475"/>
        <end position="501"/>
    </location>
</feature>
<dbReference type="Gene3D" id="3.40.30.10">
    <property type="entry name" value="Glutaredoxin"/>
    <property type="match status" value="1"/>
</dbReference>
<dbReference type="PANTHER" id="PTHR32234">
    <property type="entry name" value="THIOL:DISULFIDE INTERCHANGE PROTEIN DSBD"/>
    <property type="match status" value="1"/>
</dbReference>
<dbReference type="InterPro" id="IPR035671">
    <property type="entry name" value="DsbD_gamma"/>
</dbReference>
<comment type="caution">
    <text evidence="10">The sequence shown here is derived from an EMBL/GenBank/DDBJ whole genome shotgun (WGS) entry which is preliminary data.</text>
</comment>
<gene>
    <name evidence="10" type="ORF">IPJ27_12320</name>
</gene>
<keyword evidence="5 7" id="KW-0472">Membrane</keyword>
<organism evidence="10 11">
    <name type="scientific">Candidatus Accumulibacter proximus</name>
    <dbReference type="NCBI Taxonomy" id="2954385"/>
    <lineage>
        <taxon>Bacteria</taxon>
        <taxon>Pseudomonadati</taxon>
        <taxon>Pseudomonadota</taxon>
        <taxon>Betaproteobacteria</taxon>
        <taxon>Candidatus Accumulibacter</taxon>
    </lineage>
</organism>
<feature type="transmembrane region" description="Helical" evidence="7">
    <location>
        <begin position="572"/>
        <end position="590"/>
    </location>
</feature>
<dbReference type="SUPFAM" id="SSF52833">
    <property type="entry name" value="Thioredoxin-like"/>
    <property type="match status" value="1"/>
</dbReference>
<protein>
    <submittedName>
        <fullName evidence="10">Thioredoxin family protein</fullName>
    </submittedName>
</protein>
<evidence type="ECO:0000256" key="4">
    <source>
        <dbReference type="ARBA" id="ARBA00022989"/>
    </source>
</evidence>
<accession>A0A935PY37</accession>
<feature type="transmembrane region" description="Helical" evidence="7">
    <location>
        <begin position="549"/>
        <end position="566"/>
    </location>
</feature>
<sequence length="763" mass="79739">MSQVFSEVLATLELSLRTFKLGVAYLLLQRLARSLVVGLVILVSVSGTAAGNGKAVVSTPHVTATLVAEVGAVVPGATHWLGLQLQLAPQWHVYWRNPGDSGYPPSFTWTLPAGARAGEIVWPLPTRIAVGPLTNFGYTREVLLAVPIEIPDDYAARSFPVRLAADWLVCKEDCIPESGTFVLDLPAVGALEKTGLGQAGLFAAARQALPMPSPPAGWSVSARVEGGEVSVRIVTPATAPPLDSLTFFPFAEGQMQASAEQRFRRQSEGYVLTLTGAEVPIGEWTSLAGILVASAGSGAGTGPIAFAVDEAIAGAAPGAIHPASPAAPDATVPAAASEGRVPLSFAAVAGLAFVGGILLNLMPCVFPILSIKLLGLVRHAGEAAEGRRQRRRHALFYTLGVVGTFLSLAGLLLALKAGGAFLGWGFQLQSPPFVGAMALLFFALGLSLSGALPIATLAQDVPGIWRQRHPNVDAFAAGALAVLVASPCTAPFMGVALGAAFTMPAALTLAVFLALALGMALPYSLLAIMPRALARLPTPGAWMARLKEFLALPLYATVVWLAWVLVEQVGPSAILYLGTGLLLVAVLAWLLHFEQPFWRTGGGIAALATALALILVMPAPTTPARSAAPGGPPSAWEPWSPAALITARAANAAVFVDFTAAWCVTCQVNKRLVLSRDVVLADFAKAGVHLMRADWTRHDPEITRALTALGRSGVPVYALYPPRGEPILLPEVLTHTSILAALARLPDAGQHARQTSLLPDERK</sequence>
<feature type="transmembrane region" description="Helical" evidence="7">
    <location>
        <begin position="394"/>
        <end position="413"/>
    </location>
</feature>
<dbReference type="InterPro" id="IPR028250">
    <property type="entry name" value="DsbDN"/>
</dbReference>
<evidence type="ECO:0000256" key="1">
    <source>
        <dbReference type="ARBA" id="ARBA00004141"/>
    </source>
</evidence>
<keyword evidence="2 7" id="KW-0812">Transmembrane</keyword>
<dbReference type="Pfam" id="PF13899">
    <property type="entry name" value="Thioredoxin_7"/>
    <property type="match status" value="1"/>
</dbReference>
<dbReference type="GO" id="GO:0017004">
    <property type="term" value="P:cytochrome complex assembly"/>
    <property type="evidence" value="ECO:0007669"/>
    <property type="project" value="UniProtKB-KW"/>
</dbReference>
<dbReference type="Proteomes" id="UP000697998">
    <property type="component" value="Unassembled WGS sequence"/>
</dbReference>
<evidence type="ECO:0000256" key="3">
    <source>
        <dbReference type="ARBA" id="ARBA00022748"/>
    </source>
</evidence>
<keyword evidence="6" id="KW-0676">Redox-active center</keyword>
<dbReference type="InterPro" id="IPR036249">
    <property type="entry name" value="Thioredoxin-like_sf"/>
</dbReference>
<dbReference type="InterPro" id="IPR003834">
    <property type="entry name" value="Cyt_c_assmbl_TM_dom"/>
</dbReference>
<dbReference type="AlphaFoldDB" id="A0A935PY37"/>
<dbReference type="Pfam" id="PF02683">
    <property type="entry name" value="DsbD_TM"/>
    <property type="match status" value="1"/>
</dbReference>
<dbReference type="CDD" id="cd02953">
    <property type="entry name" value="DsbDgamma"/>
    <property type="match status" value="1"/>
</dbReference>
<evidence type="ECO:0000259" key="8">
    <source>
        <dbReference type="Pfam" id="PF02683"/>
    </source>
</evidence>
<feature type="transmembrane region" description="Helical" evidence="7">
    <location>
        <begin position="597"/>
        <end position="617"/>
    </location>
</feature>
<keyword evidence="3" id="KW-0201">Cytochrome c-type biogenesis</keyword>
<comment type="subcellular location">
    <subcellularLocation>
        <location evidence="1">Membrane</location>
        <topology evidence="1">Multi-pass membrane protein</topology>
    </subcellularLocation>
</comment>
<evidence type="ECO:0000313" key="11">
    <source>
        <dbReference type="Proteomes" id="UP000697998"/>
    </source>
</evidence>
<dbReference type="GO" id="GO:0016020">
    <property type="term" value="C:membrane"/>
    <property type="evidence" value="ECO:0007669"/>
    <property type="project" value="UniProtKB-SubCell"/>
</dbReference>
<feature type="domain" description="Cytochrome C biogenesis protein transmembrane" evidence="8">
    <location>
        <begin position="350"/>
        <end position="562"/>
    </location>
</feature>
<dbReference type="EMBL" id="JADJMH010000012">
    <property type="protein sequence ID" value="MBK7675464.1"/>
    <property type="molecule type" value="Genomic_DNA"/>
</dbReference>
<evidence type="ECO:0000256" key="2">
    <source>
        <dbReference type="ARBA" id="ARBA00022692"/>
    </source>
</evidence>
<evidence type="ECO:0000313" key="10">
    <source>
        <dbReference type="EMBL" id="MBK7675464.1"/>
    </source>
</evidence>
<dbReference type="Pfam" id="PF11412">
    <property type="entry name" value="DsbD_N"/>
    <property type="match status" value="1"/>
</dbReference>
<proteinExistence type="predicted"/>
<feature type="domain" description="Thiol:disulfide interchange protein DsbD N-terminal" evidence="9">
    <location>
        <begin position="74"/>
        <end position="183"/>
    </location>
</feature>
<evidence type="ECO:0000256" key="5">
    <source>
        <dbReference type="ARBA" id="ARBA00023136"/>
    </source>
</evidence>
<dbReference type="PANTHER" id="PTHR32234:SF3">
    <property type="entry name" value="SUPPRESSION OF COPPER SENSITIVITY PROTEIN"/>
    <property type="match status" value="1"/>
</dbReference>
<reference evidence="10 11" key="1">
    <citation type="submission" date="2020-10" db="EMBL/GenBank/DDBJ databases">
        <title>Connecting structure to function with the recovery of over 1000 high-quality activated sludge metagenome-assembled genomes encoding full-length rRNA genes using long-read sequencing.</title>
        <authorList>
            <person name="Singleton C.M."/>
            <person name="Petriglieri F."/>
            <person name="Kristensen J.M."/>
            <person name="Kirkegaard R.H."/>
            <person name="Michaelsen T.Y."/>
            <person name="Andersen M.H."/>
            <person name="Karst S.M."/>
            <person name="Dueholm M.S."/>
            <person name="Nielsen P.H."/>
            <person name="Albertsen M."/>
        </authorList>
    </citation>
    <scope>NUCLEOTIDE SEQUENCE [LARGE SCALE GENOMIC DNA]</scope>
    <source>
        <strain evidence="10">EsbW_18-Q3-R4-48_BATAC.285</strain>
    </source>
</reference>
<feature type="transmembrane region" description="Helical" evidence="7">
    <location>
        <begin position="433"/>
        <end position="454"/>
    </location>
</feature>
<keyword evidence="4 7" id="KW-1133">Transmembrane helix</keyword>
<feature type="transmembrane region" description="Helical" evidence="7">
    <location>
        <begin position="345"/>
        <end position="374"/>
    </location>
</feature>
<name>A0A935PY37_9PROT</name>
<evidence type="ECO:0000259" key="9">
    <source>
        <dbReference type="Pfam" id="PF11412"/>
    </source>
</evidence>
<dbReference type="PROSITE" id="PS00194">
    <property type="entry name" value="THIOREDOXIN_1"/>
    <property type="match status" value="1"/>
</dbReference>
<dbReference type="GO" id="GO:0045454">
    <property type="term" value="P:cell redox homeostasis"/>
    <property type="evidence" value="ECO:0007669"/>
    <property type="project" value="TreeGrafter"/>
</dbReference>
<dbReference type="InterPro" id="IPR017937">
    <property type="entry name" value="Thioredoxin_CS"/>
</dbReference>
<dbReference type="GO" id="GO:0015035">
    <property type="term" value="F:protein-disulfide reductase activity"/>
    <property type="evidence" value="ECO:0007669"/>
    <property type="project" value="TreeGrafter"/>
</dbReference>
<feature type="transmembrane region" description="Helical" evidence="7">
    <location>
        <begin position="507"/>
        <end position="528"/>
    </location>
</feature>
<evidence type="ECO:0000256" key="6">
    <source>
        <dbReference type="ARBA" id="ARBA00023284"/>
    </source>
</evidence>